<sequence length="248" mass="27014">MEAAPTRISYERPLLTPRDDSPAETASKSGNPAKQKTIKEQRAEQRTAKVEAFKKEQARKRRNKRIGIGAAIVGGVAVVALLVTSIVLTIPKNATYEAGGSGAKIEGVETFQNSNTHVETAVDYPQTPPAGGDHNPAWLNCGIYTEVQQSENAVHSLEHGAIWVTYDPSISDEELELLKEKLPSTYVILSPFEELPTPIVLSGWDVQLQVEDASDERITEFFEEYWKSENVPEPGALCTGAVEGPGKA</sequence>
<keyword evidence="4" id="KW-1185">Reference proteome</keyword>
<feature type="compositionally biased region" description="Basic and acidic residues" evidence="1">
    <location>
        <begin position="37"/>
        <end position="56"/>
    </location>
</feature>
<reference evidence="3 4" key="1">
    <citation type="submission" date="2018-10" db="EMBL/GenBank/DDBJ databases">
        <authorList>
            <person name="Li J."/>
        </authorList>
    </citation>
    <scope>NUCLEOTIDE SEQUENCE [LARGE SCALE GENOMIC DNA]</scope>
    <source>
        <strain evidence="3 4">ZD1-4</strain>
    </source>
</reference>
<evidence type="ECO:0000313" key="3">
    <source>
        <dbReference type="EMBL" id="RLQ80979.1"/>
    </source>
</evidence>
<dbReference type="Pfam" id="PF11303">
    <property type="entry name" value="DUF3105"/>
    <property type="match status" value="1"/>
</dbReference>
<gene>
    <name evidence="3" type="ORF">D9V28_14580</name>
</gene>
<evidence type="ECO:0000313" key="4">
    <source>
        <dbReference type="Proteomes" id="UP000282460"/>
    </source>
</evidence>
<dbReference type="Proteomes" id="UP000282460">
    <property type="component" value="Unassembled WGS sequence"/>
</dbReference>
<comment type="caution">
    <text evidence="3">The sequence shown here is derived from an EMBL/GenBank/DDBJ whole genome shotgun (WGS) entry which is preliminary data.</text>
</comment>
<accession>A0A3L7IS94</accession>
<proteinExistence type="predicted"/>
<name>A0A3L7IS94_9MICO</name>
<dbReference type="EMBL" id="RCWJ01000005">
    <property type="protein sequence ID" value="RLQ80979.1"/>
    <property type="molecule type" value="Genomic_DNA"/>
</dbReference>
<feature type="compositionally biased region" description="Polar residues" evidence="1">
    <location>
        <begin position="24"/>
        <end position="34"/>
    </location>
</feature>
<protein>
    <submittedName>
        <fullName evidence="3">DUF3105 domain-containing protein</fullName>
    </submittedName>
</protein>
<dbReference type="OrthoDB" id="164831at2"/>
<dbReference type="InterPro" id="IPR021454">
    <property type="entry name" value="DUF3105"/>
</dbReference>
<dbReference type="AlphaFoldDB" id="A0A3L7IS94"/>
<keyword evidence="2" id="KW-1133">Transmembrane helix</keyword>
<keyword evidence="2" id="KW-0472">Membrane</keyword>
<feature type="transmembrane region" description="Helical" evidence="2">
    <location>
        <begin position="66"/>
        <end position="88"/>
    </location>
</feature>
<evidence type="ECO:0000256" key="2">
    <source>
        <dbReference type="SAM" id="Phobius"/>
    </source>
</evidence>
<evidence type="ECO:0000256" key="1">
    <source>
        <dbReference type="SAM" id="MobiDB-lite"/>
    </source>
</evidence>
<feature type="region of interest" description="Disordered" evidence="1">
    <location>
        <begin position="1"/>
        <end position="59"/>
    </location>
</feature>
<keyword evidence="2" id="KW-0812">Transmembrane</keyword>
<organism evidence="3 4">
    <name type="scientific">Mycetocola zhadangensis</name>
    <dbReference type="NCBI Taxonomy" id="1164595"/>
    <lineage>
        <taxon>Bacteria</taxon>
        <taxon>Bacillati</taxon>
        <taxon>Actinomycetota</taxon>
        <taxon>Actinomycetes</taxon>
        <taxon>Micrococcales</taxon>
        <taxon>Microbacteriaceae</taxon>
        <taxon>Mycetocola</taxon>
    </lineage>
</organism>